<evidence type="ECO:0000313" key="1">
    <source>
        <dbReference type="EMBL" id="AWX56897.1"/>
    </source>
</evidence>
<evidence type="ECO:0000313" key="2">
    <source>
        <dbReference type="Proteomes" id="UP000036061"/>
    </source>
</evidence>
<dbReference type="AlphaFoldDB" id="A0A2Z4MK27"/>
<dbReference type="EMBL" id="CP030117">
    <property type="protein sequence ID" value="AWX56897.1"/>
    <property type="molecule type" value="Genomic_DNA"/>
</dbReference>
<protein>
    <submittedName>
        <fullName evidence="1">Uncharacterized protein</fullName>
    </submittedName>
</protein>
<organism evidence="1 2">
    <name type="scientific">Brevibacillus brevis</name>
    <name type="common">Bacillus brevis</name>
    <dbReference type="NCBI Taxonomy" id="1393"/>
    <lineage>
        <taxon>Bacteria</taxon>
        <taxon>Bacillati</taxon>
        <taxon>Bacillota</taxon>
        <taxon>Bacilli</taxon>
        <taxon>Bacillales</taxon>
        <taxon>Paenibacillaceae</taxon>
        <taxon>Brevibacillus</taxon>
    </lineage>
</organism>
<gene>
    <name evidence="1" type="ORF">AB432_018410</name>
</gene>
<dbReference type="RefSeq" id="WP_048033515.1">
    <property type="nucleotide sequence ID" value="NZ_CP030117.1"/>
</dbReference>
<accession>A0A2Z4MK27</accession>
<proteinExistence type="predicted"/>
<reference evidence="1 2" key="1">
    <citation type="journal article" date="2015" name="Genome Announc.">
        <title>Draft Genome Sequence of Brevibacillus brevis DZQ7, a Plant Growth-Promoting Rhizobacterium with Broad-Spectrum Antimicrobial Activity.</title>
        <authorList>
            <person name="Hou Q."/>
            <person name="Wang C."/>
            <person name="Hou X."/>
            <person name="Xia Z."/>
            <person name="Ye J."/>
            <person name="Liu K."/>
            <person name="Liu H."/>
            <person name="Wang J."/>
            <person name="Guo H."/>
            <person name="Yu X."/>
            <person name="Yang Y."/>
            <person name="Du B."/>
            <person name="Ding Y."/>
        </authorList>
    </citation>
    <scope>NUCLEOTIDE SEQUENCE [LARGE SCALE GENOMIC DNA]</scope>
    <source>
        <strain evidence="1 2">DZQ7</strain>
    </source>
</reference>
<name>A0A2Z4MK27_BREBE</name>
<sequence length="416" mass="46999">MTMVSLPKHFIRVAASNEMSSAAYALQNAEALMVSQPYALKMRNSLGSTIEANGKPFLIDPETYRYFFPRKYHLKQKKPRAWLHEMAQLMPDEIKTTFGIKKAEPSNFDALQLIDFCKANIEIQTSLKKSDGTSLLPLAILCPYMLIGEENFSGSIQFHLQIIKTMLKVNKTGLPVIAYLYLSNELLNRPSRLEKIADALKEVECKAVAVWIDNFDETAANDDELENLKEFYLQLSASKHVLSMYGGTAQIMMMYHGLGSITHGVHYQLHKNGKNEGGGPAHYFYISNLRHRIRTIEASTIIERQGFSRPEYLNKVCNCPVCEKEISYAPGAAILSLEGNSGDQVGKLTTHFSYCKKVEIDNVARLTMGEYAEWLNVMTDHLQLTLDEEDYVDTVNNWISVIFGIDLEEQADDEAI</sequence>
<dbReference type="Proteomes" id="UP000036061">
    <property type="component" value="Chromosome"/>
</dbReference>